<proteinExistence type="predicted"/>
<evidence type="ECO:0000313" key="2">
    <source>
        <dbReference type="EMBL" id="TXL69763.1"/>
    </source>
</evidence>
<protein>
    <recommendedName>
        <fullName evidence="1">Glycogen debranching enzyme central domain-containing protein</fullName>
    </recommendedName>
</protein>
<dbReference type="PANTHER" id="PTHR10569">
    <property type="entry name" value="GLYCOGEN DEBRANCHING ENZYME"/>
    <property type="match status" value="1"/>
</dbReference>
<feature type="non-terminal residue" evidence="2">
    <location>
        <position position="98"/>
    </location>
</feature>
<accession>A0ABY3L992</accession>
<gene>
    <name evidence="2" type="ORF">D9O29_23835</name>
</gene>
<reference evidence="2 3" key="1">
    <citation type="submission" date="2018-10" db="EMBL/GenBank/DDBJ databases">
        <title>Draft genome sequence of Pantoea vagans isolated from corpses of the sugarcane aphid Melanaphis sacchari Zehntner.</title>
        <authorList>
            <person name="Toledo E."/>
            <person name="Pena G."/>
            <person name="Lozano L."/>
        </authorList>
    </citation>
    <scope>NUCLEOTIDE SEQUENCE [LARGE SCALE GENOMIC DNA]</scope>
    <source>
        <strain evidence="2 3">ET-90</strain>
    </source>
</reference>
<dbReference type="InterPro" id="IPR010401">
    <property type="entry name" value="AGL/Gdb1"/>
</dbReference>
<dbReference type="Proteomes" id="UP000426772">
    <property type="component" value="Unassembled WGS sequence"/>
</dbReference>
<dbReference type="InterPro" id="IPR032788">
    <property type="entry name" value="AGL_central"/>
</dbReference>
<dbReference type="Pfam" id="PF14702">
    <property type="entry name" value="hGDE_central"/>
    <property type="match status" value="1"/>
</dbReference>
<evidence type="ECO:0000259" key="1">
    <source>
        <dbReference type="Pfam" id="PF14702"/>
    </source>
</evidence>
<comment type="caution">
    <text evidence="2">The sequence shown here is derived from an EMBL/GenBank/DDBJ whole genome shotgun (WGS) entry which is preliminary data.</text>
</comment>
<keyword evidence="3" id="KW-1185">Reference proteome</keyword>
<name>A0ABY3L992_9GAMM</name>
<feature type="domain" description="Glycogen debranching enzyme central" evidence="1">
    <location>
        <begin position="1"/>
        <end position="75"/>
    </location>
</feature>
<sequence length="98" mass="10957">TLADLNVLLFRCDSEEQEDGGGCYSIPGWESLKYAGLQGLMSVLADIRPNNDLGHPVCANLRQGDWLIDFVSNRLIHREGPLVQVGQWLGAMFNYLKH</sequence>
<feature type="non-terminal residue" evidence="2">
    <location>
        <position position="1"/>
    </location>
</feature>
<dbReference type="EMBL" id="RCNL01000179">
    <property type="protein sequence ID" value="TXL69763.1"/>
    <property type="molecule type" value="Genomic_DNA"/>
</dbReference>
<organism evidence="2 3">
    <name type="scientific">Pantoea vagans</name>
    <dbReference type="NCBI Taxonomy" id="470934"/>
    <lineage>
        <taxon>Bacteria</taxon>
        <taxon>Pseudomonadati</taxon>
        <taxon>Pseudomonadota</taxon>
        <taxon>Gammaproteobacteria</taxon>
        <taxon>Enterobacterales</taxon>
        <taxon>Erwiniaceae</taxon>
        <taxon>Pantoea</taxon>
    </lineage>
</organism>
<evidence type="ECO:0000313" key="3">
    <source>
        <dbReference type="Proteomes" id="UP000426772"/>
    </source>
</evidence>
<dbReference type="PANTHER" id="PTHR10569:SF2">
    <property type="entry name" value="GLYCOGEN DEBRANCHING ENZYME"/>
    <property type="match status" value="1"/>
</dbReference>